<protein>
    <submittedName>
        <fullName evidence="13">Fatty acid desaturase</fullName>
    </submittedName>
</protein>
<evidence type="ECO:0000256" key="8">
    <source>
        <dbReference type="ARBA" id="ARBA00023098"/>
    </source>
</evidence>
<keyword evidence="4" id="KW-0276">Fatty acid metabolism</keyword>
<evidence type="ECO:0000256" key="1">
    <source>
        <dbReference type="ARBA" id="ARBA00004141"/>
    </source>
</evidence>
<keyword evidence="3 10" id="KW-0812">Transmembrane</keyword>
<dbReference type="CDD" id="cd03505">
    <property type="entry name" value="Delta9-FADS-like"/>
    <property type="match status" value="1"/>
</dbReference>
<dbReference type="InterPro" id="IPR005804">
    <property type="entry name" value="FA_desaturase_dom"/>
</dbReference>
<comment type="similarity">
    <text evidence="2">Belongs to the fatty acid desaturase type 2 family.</text>
</comment>
<evidence type="ECO:0000259" key="11">
    <source>
        <dbReference type="Pfam" id="PF00487"/>
    </source>
</evidence>
<dbReference type="EMBL" id="HQ542106">
    <property type="protein sequence ID" value="ADQ20050.1"/>
    <property type="molecule type" value="Genomic_DNA"/>
</dbReference>
<dbReference type="AlphaFoldDB" id="G8D470"/>
<evidence type="ECO:0000259" key="12">
    <source>
        <dbReference type="Pfam" id="PF01610"/>
    </source>
</evidence>
<dbReference type="GO" id="GO:0016717">
    <property type="term" value="F:oxidoreductase activity, acting on paired donors, with oxidation of a pair of donors resulting in the reduction of molecular oxygen to two molecules of water"/>
    <property type="evidence" value="ECO:0007669"/>
    <property type="project" value="InterPro"/>
</dbReference>
<keyword evidence="6" id="KW-0560">Oxidoreductase</keyword>
<feature type="transmembrane region" description="Helical" evidence="10">
    <location>
        <begin position="6"/>
        <end position="33"/>
    </location>
</feature>
<sequence length="392" mass="46409">MWFTGLLNISWIGCITYTLILTHITMVSVSIYLHRTEAHRSLTLHPIISHFFRFWLYLTTGMKTIEWVAIHRKHHAKSDTKEDPHSPQIYGIKTLLLEGADLYRSAKREPGLLEKYGKNTPNDWMEKNIYQVKFLDGKLGIFLMLFLNIVLLGFFRGIMIWSIQMMWTPFFAAGIINGIGHWWGYRNFECADTSTNIFPLGILIAGEELHNNHHAYGKSAKFSNKWWEFDIGWMYIIFMKFLGLAKIKRLYPIEIISKEKKEVDFETLKAILTNRIQVISRYKKQVIKPLFYNHNYINLTLKDYNLICRHEILTSNKEKEYIKSVLSIYKELETLIFFREKLKKLWSKTTVSHKELLDDLKEWIKKAEESGLKSLQEFAFFVKSYTIHNPLF</sequence>
<keyword evidence="5 10" id="KW-1133">Transmembrane helix</keyword>
<feature type="domain" description="Fatty acid desaturase" evidence="11">
    <location>
        <begin position="10"/>
        <end position="217"/>
    </location>
</feature>
<feature type="domain" description="Transposase IS204/IS1001/IS1096/IS1165 DDE" evidence="12">
    <location>
        <begin position="303"/>
        <end position="384"/>
    </location>
</feature>
<evidence type="ECO:0000256" key="6">
    <source>
        <dbReference type="ARBA" id="ARBA00023002"/>
    </source>
</evidence>
<dbReference type="GO" id="GO:0006631">
    <property type="term" value="P:fatty acid metabolic process"/>
    <property type="evidence" value="ECO:0007669"/>
    <property type="project" value="UniProtKB-KW"/>
</dbReference>
<evidence type="ECO:0000256" key="9">
    <source>
        <dbReference type="ARBA" id="ARBA00023136"/>
    </source>
</evidence>
<evidence type="ECO:0000256" key="7">
    <source>
        <dbReference type="ARBA" id="ARBA00023004"/>
    </source>
</evidence>
<dbReference type="InterPro" id="IPR015876">
    <property type="entry name" value="Acyl-CoA_DS"/>
</dbReference>
<dbReference type="Pfam" id="PF00487">
    <property type="entry name" value="FA_desaturase"/>
    <property type="match status" value="1"/>
</dbReference>
<gene>
    <name evidence="13" type="primary">etrE</name>
    <name evidence="13" type="ORF">ETU_000032</name>
</gene>
<evidence type="ECO:0000256" key="2">
    <source>
        <dbReference type="ARBA" id="ARBA00008749"/>
    </source>
</evidence>
<dbReference type="PANTHER" id="PTHR11351:SF33">
    <property type="entry name" value="DELTA-9 FATTY ACID DESATURASE, DESA"/>
    <property type="match status" value="1"/>
</dbReference>
<proteinExistence type="inferred from homology"/>
<feature type="transmembrane region" description="Helical" evidence="10">
    <location>
        <begin position="139"/>
        <end position="163"/>
    </location>
</feature>
<keyword evidence="9 10" id="KW-0472">Membrane</keyword>
<comment type="subcellular location">
    <subcellularLocation>
        <location evidence="1">Membrane</location>
        <topology evidence="1">Multi-pass membrane protein</topology>
    </subcellularLocation>
</comment>
<dbReference type="Pfam" id="PF01610">
    <property type="entry name" value="DDE_Tnp_ISL3"/>
    <property type="match status" value="1"/>
</dbReference>
<evidence type="ECO:0000256" key="4">
    <source>
        <dbReference type="ARBA" id="ARBA00022832"/>
    </source>
</evidence>
<dbReference type="InterPro" id="IPR002560">
    <property type="entry name" value="Transposase_DDE"/>
</dbReference>
<reference evidence="13" key="1">
    <citation type="journal article" date="2011" name="ACS Chem. Biol.">
        <title>Meta-omic Characterization of the Marine Invertebrate Microbial Consortium That Produces the Chemotherapeutic Natural Product ET-743.</title>
        <authorList>
            <person name="Rath C.M."/>
            <person name="Janto B."/>
            <person name="Earl J."/>
            <person name="Ahmed A."/>
            <person name="Hu F.Z."/>
            <person name="Hiller L."/>
            <person name="Dahlgren M."/>
            <person name="Kreft R."/>
            <person name="Yu F."/>
            <person name="Wolff J.J."/>
            <person name="Kweon H.K."/>
            <person name="Christiansen M.A."/>
            <person name="Hakansson K."/>
            <person name="Williams R.M."/>
            <person name="Ehrlich G.D."/>
            <person name="Sherman D.H."/>
        </authorList>
    </citation>
    <scope>NUCLEOTIDE SEQUENCE</scope>
</reference>
<keyword evidence="7" id="KW-0408">Iron</keyword>
<keyword evidence="8" id="KW-0443">Lipid metabolism</keyword>
<evidence type="ECO:0000256" key="3">
    <source>
        <dbReference type="ARBA" id="ARBA00022692"/>
    </source>
</evidence>
<organism evidence="13">
    <name type="scientific">Candidatus Endecteinascidia fromenterensis</name>
    <dbReference type="NCBI Taxonomy" id="266021"/>
    <lineage>
        <taxon>Bacteria</taxon>
        <taxon>Pseudomonadati</taxon>
        <taxon>Pseudomonadota</taxon>
        <taxon>Gammaproteobacteria</taxon>
        <taxon>Thiotrichales</taxon>
        <taxon>Candidatus Endecteinascidia</taxon>
    </lineage>
</organism>
<evidence type="ECO:0000313" key="13">
    <source>
        <dbReference type="EMBL" id="ADQ20050.1"/>
    </source>
</evidence>
<dbReference type="PANTHER" id="PTHR11351">
    <property type="entry name" value="ACYL-COA DESATURASE"/>
    <property type="match status" value="1"/>
</dbReference>
<evidence type="ECO:0000256" key="5">
    <source>
        <dbReference type="ARBA" id="ARBA00022989"/>
    </source>
</evidence>
<name>G8D470_9GAMM</name>
<accession>G8D470</accession>
<dbReference type="GO" id="GO:0016020">
    <property type="term" value="C:membrane"/>
    <property type="evidence" value="ECO:0007669"/>
    <property type="project" value="UniProtKB-SubCell"/>
</dbReference>
<evidence type="ECO:0000256" key="10">
    <source>
        <dbReference type="SAM" id="Phobius"/>
    </source>
</evidence>